<dbReference type="EMBL" id="LNYX01000008">
    <property type="protein sequence ID" value="KTD65278.1"/>
    <property type="molecule type" value="Genomic_DNA"/>
</dbReference>
<dbReference type="Gene3D" id="3.40.50.2300">
    <property type="match status" value="1"/>
</dbReference>
<dbReference type="PROSITE" id="PS50110">
    <property type="entry name" value="RESPONSE_REGULATORY"/>
    <property type="match status" value="1"/>
</dbReference>
<evidence type="ECO:0000313" key="4">
    <source>
        <dbReference type="Proteomes" id="UP000054877"/>
    </source>
</evidence>
<proteinExistence type="predicted"/>
<dbReference type="PANTHER" id="PTHR44520:SF2">
    <property type="entry name" value="RESPONSE REGULATOR RCP1"/>
    <property type="match status" value="1"/>
</dbReference>
<evidence type="ECO:0000313" key="3">
    <source>
        <dbReference type="EMBL" id="KTD65278.1"/>
    </source>
</evidence>
<keyword evidence="4" id="KW-1185">Reference proteome</keyword>
<dbReference type="Pfam" id="PF00072">
    <property type="entry name" value="Response_reg"/>
    <property type="match status" value="1"/>
</dbReference>
<name>A0A0W0Z8L9_LEGSP</name>
<dbReference type="InterPro" id="IPR052893">
    <property type="entry name" value="TCS_response_regulator"/>
</dbReference>
<reference evidence="3 4" key="1">
    <citation type="submission" date="2015-11" db="EMBL/GenBank/DDBJ databases">
        <title>Genomic analysis of 38 Legionella species identifies large and diverse effector repertoires.</title>
        <authorList>
            <person name="Burstein D."/>
            <person name="Amaro F."/>
            <person name="Zusman T."/>
            <person name="Lifshitz Z."/>
            <person name="Cohen O."/>
            <person name="Gilbert J.A."/>
            <person name="Pupko T."/>
            <person name="Shuman H.A."/>
            <person name="Segal G."/>
        </authorList>
    </citation>
    <scope>NUCLEOTIDE SEQUENCE [LARGE SCALE GENOMIC DNA]</scope>
    <source>
        <strain evidence="3 4">Mt.St.Helens-9</strain>
    </source>
</reference>
<dbReference type="InterPro" id="IPR011006">
    <property type="entry name" value="CheY-like_superfamily"/>
</dbReference>
<dbReference type="GO" id="GO:0000160">
    <property type="term" value="P:phosphorelay signal transduction system"/>
    <property type="evidence" value="ECO:0007669"/>
    <property type="project" value="InterPro"/>
</dbReference>
<dbReference type="Proteomes" id="UP000054877">
    <property type="component" value="Unassembled WGS sequence"/>
</dbReference>
<evidence type="ECO:0000259" key="2">
    <source>
        <dbReference type="PROSITE" id="PS50110"/>
    </source>
</evidence>
<dbReference type="AlphaFoldDB" id="A0A0W0Z8L9"/>
<sequence>MDDIIDDIGILYVEDDEIDIRHLLREFRKINPSIHIDVVHNGMEALEKLRGVTNKSQAMVPPKAILLDINLPQMSGIDFLKKLRSDPRFRATVVFLITSFYTTQDKIAVRDLNVSGCIIKPLQHADAINLLWCMDSDLQSAELFF</sequence>
<dbReference type="SUPFAM" id="SSF52172">
    <property type="entry name" value="CheY-like"/>
    <property type="match status" value="1"/>
</dbReference>
<gene>
    <name evidence="3" type="ORF">Lspi_0738</name>
</gene>
<protein>
    <submittedName>
        <fullName evidence="3">CheY-like receiver</fullName>
    </submittedName>
</protein>
<feature type="modified residue" description="4-aspartylphosphate" evidence="1">
    <location>
        <position position="68"/>
    </location>
</feature>
<evidence type="ECO:0000256" key="1">
    <source>
        <dbReference type="PROSITE-ProRule" id="PRU00169"/>
    </source>
</evidence>
<dbReference type="SMART" id="SM00448">
    <property type="entry name" value="REC"/>
    <property type="match status" value="1"/>
</dbReference>
<dbReference type="RefSeq" id="WP_058482683.1">
    <property type="nucleotide sequence ID" value="NZ_CAAAII010000015.1"/>
</dbReference>
<dbReference type="InterPro" id="IPR001789">
    <property type="entry name" value="Sig_transdc_resp-reg_receiver"/>
</dbReference>
<feature type="domain" description="Response regulatory" evidence="2">
    <location>
        <begin position="9"/>
        <end position="135"/>
    </location>
</feature>
<dbReference type="STRING" id="452.Lspi_0738"/>
<dbReference type="PATRIC" id="fig|452.5.peg.808"/>
<organism evidence="3 4">
    <name type="scientific">Legionella spiritensis</name>
    <dbReference type="NCBI Taxonomy" id="452"/>
    <lineage>
        <taxon>Bacteria</taxon>
        <taxon>Pseudomonadati</taxon>
        <taxon>Pseudomonadota</taxon>
        <taxon>Gammaproteobacteria</taxon>
        <taxon>Legionellales</taxon>
        <taxon>Legionellaceae</taxon>
        <taxon>Legionella</taxon>
    </lineage>
</organism>
<comment type="caution">
    <text evidence="3">The sequence shown here is derived from an EMBL/GenBank/DDBJ whole genome shotgun (WGS) entry which is preliminary data.</text>
</comment>
<dbReference type="PANTHER" id="PTHR44520">
    <property type="entry name" value="RESPONSE REGULATOR RCP1-RELATED"/>
    <property type="match status" value="1"/>
</dbReference>
<keyword evidence="1" id="KW-0597">Phosphoprotein</keyword>
<accession>A0A0W0Z8L9</accession>